<dbReference type="InterPro" id="IPR001796">
    <property type="entry name" value="DHFR_dom"/>
</dbReference>
<name>A0A919AZC0_9PROT</name>
<comment type="pathway">
    <text evidence="1 8">Cofactor biosynthesis; tetrahydrofolate biosynthesis; 5,6,7,8-tetrahydrofolate from 7,8-dihydrofolate: step 1/1.</text>
</comment>
<evidence type="ECO:0000256" key="2">
    <source>
        <dbReference type="ARBA" id="ARBA00009539"/>
    </source>
</evidence>
<dbReference type="PIRSF" id="PIRSF000194">
    <property type="entry name" value="DHFR"/>
    <property type="match status" value="1"/>
</dbReference>
<evidence type="ECO:0000313" key="12">
    <source>
        <dbReference type="Proteomes" id="UP000630923"/>
    </source>
</evidence>
<reference evidence="11" key="2">
    <citation type="submission" date="2020-09" db="EMBL/GenBank/DDBJ databases">
        <authorList>
            <person name="Sun Q."/>
            <person name="Kim S."/>
        </authorList>
    </citation>
    <scope>NUCLEOTIDE SEQUENCE</scope>
    <source>
        <strain evidence="11">KCTC 42590</strain>
    </source>
</reference>
<reference evidence="11" key="1">
    <citation type="journal article" date="2014" name="Int. J. Syst. Evol. Microbiol.">
        <title>Complete genome sequence of Corynebacterium casei LMG S-19264T (=DSM 44701T), isolated from a smear-ripened cheese.</title>
        <authorList>
            <consortium name="US DOE Joint Genome Institute (JGI-PGF)"/>
            <person name="Walter F."/>
            <person name="Albersmeier A."/>
            <person name="Kalinowski J."/>
            <person name="Ruckert C."/>
        </authorList>
    </citation>
    <scope>NUCLEOTIDE SEQUENCE</scope>
    <source>
        <strain evidence="11">KCTC 42590</strain>
    </source>
</reference>
<evidence type="ECO:0000259" key="10">
    <source>
        <dbReference type="PROSITE" id="PS51330"/>
    </source>
</evidence>
<feature type="domain" description="DHFR" evidence="10">
    <location>
        <begin position="2"/>
        <end position="158"/>
    </location>
</feature>
<comment type="catalytic activity">
    <reaction evidence="8">
        <text>(6S)-5,6,7,8-tetrahydrofolate + NADP(+) = 7,8-dihydrofolate + NADPH + H(+)</text>
        <dbReference type="Rhea" id="RHEA:15009"/>
        <dbReference type="ChEBI" id="CHEBI:15378"/>
        <dbReference type="ChEBI" id="CHEBI:57451"/>
        <dbReference type="ChEBI" id="CHEBI:57453"/>
        <dbReference type="ChEBI" id="CHEBI:57783"/>
        <dbReference type="ChEBI" id="CHEBI:58349"/>
        <dbReference type="EC" id="1.5.1.3"/>
    </reaction>
</comment>
<dbReference type="RefSeq" id="WP_191253948.1">
    <property type="nucleotide sequence ID" value="NZ_BNCI01000002.1"/>
</dbReference>
<keyword evidence="6 8" id="KW-0560">Oxidoreductase</keyword>
<organism evidence="11 12">
    <name type="scientific">Kordiimonas sediminis</name>
    <dbReference type="NCBI Taxonomy" id="1735581"/>
    <lineage>
        <taxon>Bacteria</taxon>
        <taxon>Pseudomonadati</taxon>
        <taxon>Pseudomonadota</taxon>
        <taxon>Alphaproteobacteria</taxon>
        <taxon>Kordiimonadales</taxon>
        <taxon>Kordiimonadaceae</taxon>
        <taxon>Kordiimonas</taxon>
    </lineage>
</organism>
<dbReference type="PANTHER" id="PTHR48069:SF3">
    <property type="entry name" value="DIHYDROFOLATE REDUCTASE"/>
    <property type="match status" value="1"/>
</dbReference>
<evidence type="ECO:0000256" key="1">
    <source>
        <dbReference type="ARBA" id="ARBA00004903"/>
    </source>
</evidence>
<dbReference type="PRINTS" id="PR00070">
    <property type="entry name" value="DHFR"/>
</dbReference>
<evidence type="ECO:0000256" key="4">
    <source>
        <dbReference type="ARBA" id="ARBA00022563"/>
    </source>
</evidence>
<comment type="caution">
    <text evidence="11">The sequence shown here is derived from an EMBL/GenBank/DDBJ whole genome shotgun (WGS) entry which is preliminary data.</text>
</comment>
<dbReference type="GO" id="GO:0046654">
    <property type="term" value="P:tetrahydrofolate biosynthetic process"/>
    <property type="evidence" value="ECO:0007669"/>
    <property type="project" value="InterPro"/>
</dbReference>
<evidence type="ECO:0000256" key="7">
    <source>
        <dbReference type="ARBA" id="ARBA00025067"/>
    </source>
</evidence>
<dbReference type="Gene3D" id="3.40.430.10">
    <property type="entry name" value="Dihydrofolate Reductase, subunit A"/>
    <property type="match status" value="1"/>
</dbReference>
<dbReference type="PROSITE" id="PS51330">
    <property type="entry name" value="DHFR_2"/>
    <property type="match status" value="1"/>
</dbReference>
<dbReference type="GO" id="GO:0006730">
    <property type="term" value="P:one-carbon metabolic process"/>
    <property type="evidence" value="ECO:0007669"/>
    <property type="project" value="UniProtKB-KW"/>
</dbReference>
<keyword evidence="5 8" id="KW-0521">NADP</keyword>
<dbReference type="AlphaFoldDB" id="A0A919AZC0"/>
<dbReference type="GO" id="GO:0046655">
    <property type="term" value="P:folic acid metabolic process"/>
    <property type="evidence" value="ECO:0007669"/>
    <property type="project" value="TreeGrafter"/>
</dbReference>
<comment type="similarity">
    <text evidence="2 8 9">Belongs to the dihydrofolate reductase family.</text>
</comment>
<evidence type="ECO:0000256" key="5">
    <source>
        <dbReference type="ARBA" id="ARBA00022857"/>
    </source>
</evidence>
<dbReference type="CDD" id="cd00209">
    <property type="entry name" value="DHFR"/>
    <property type="match status" value="1"/>
</dbReference>
<dbReference type="GO" id="GO:0004146">
    <property type="term" value="F:dihydrofolate reductase activity"/>
    <property type="evidence" value="ECO:0007669"/>
    <property type="project" value="UniProtKB-EC"/>
</dbReference>
<evidence type="ECO:0000256" key="8">
    <source>
        <dbReference type="PIRNR" id="PIRNR000194"/>
    </source>
</evidence>
<gene>
    <name evidence="11" type="ORF">GCM10017044_27670</name>
</gene>
<protein>
    <recommendedName>
        <fullName evidence="3 8">Dihydrofolate reductase</fullName>
        <ecNumber evidence="3 8">1.5.1.3</ecNumber>
    </recommendedName>
</protein>
<dbReference type="SUPFAM" id="SSF53597">
    <property type="entry name" value="Dihydrofolate reductase-like"/>
    <property type="match status" value="1"/>
</dbReference>
<dbReference type="InterPro" id="IPR024072">
    <property type="entry name" value="DHFR-like_dom_sf"/>
</dbReference>
<keyword evidence="4 8" id="KW-0554">One-carbon metabolism</keyword>
<evidence type="ECO:0000256" key="3">
    <source>
        <dbReference type="ARBA" id="ARBA00012856"/>
    </source>
</evidence>
<evidence type="ECO:0000256" key="9">
    <source>
        <dbReference type="RuleBase" id="RU004474"/>
    </source>
</evidence>
<sequence>MALSLIVAMDKNRVIGKENDLPWHLPEDLKYFKKVTMGAAIIMGRKTYDSIGRPLPGRENIVITRQANWKADGVTVFHALSDARDHVGQADAFIIGGAEIYNHALQYVDKMYITEVDIAVEGDAYFPIVDWPEWQEVSRDSHDAEDGRPAYSFVVYKRN</sequence>
<evidence type="ECO:0000313" key="11">
    <source>
        <dbReference type="EMBL" id="GHF30752.1"/>
    </source>
</evidence>
<dbReference type="PANTHER" id="PTHR48069">
    <property type="entry name" value="DIHYDROFOLATE REDUCTASE"/>
    <property type="match status" value="1"/>
</dbReference>
<dbReference type="EC" id="1.5.1.3" evidence="3 8"/>
<dbReference type="PROSITE" id="PS00075">
    <property type="entry name" value="DHFR_1"/>
    <property type="match status" value="1"/>
</dbReference>
<dbReference type="InterPro" id="IPR012259">
    <property type="entry name" value="DHFR"/>
</dbReference>
<dbReference type="EMBL" id="BNCI01000002">
    <property type="protein sequence ID" value="GHF30752.1"/>
    <property type="molecule type" value="Genomic_DNA"/>
</dbReference>
<dbReference type="FunFam" id="3.40.430.10:FF:000001">
    <property type="entry name" value="Dihydrofolate reductase"/>
    <property type="match status" value="1"/>
</dbReference>
<accession>A0A919AZC0</accession>
<proteinExistence type="inferred from homology"/>
<dbReference type="GO" id="GO:0046452">
    <property type="term" value="P:dihydrofolate metabolic process"/>
    <property type="evidence" value="ECO:0007669"/>
    <property type="project" value="TreeGrafter"/>
</dbReference>
<dbReference type="Pfam" id="PF00186">
    <property type="entry name" value="DHFR_1"/>
    <property type="match status" value="1"/>
</dbReference>
<keyword evidence="12" id="KW-1185">Reference proteome</keyword>
<comment type="function">
    <text evidence="7 8">Key enzyme in folate metabolism. Catalyzes an essential reaction for de novo glycine and purine synthesis, and for DNA precursor synthesis.</text>
</comment>
<dbReference type="Proteomes" id="UP000630923">
    <property type="component" value="Unassembled WGS sequence"/>
</dbReference>
<dbReference type="GO" id="GO:0070401">
    <property type="term" value="F:NADP+ binding"/>
    <property type="evidence" value="ECO:0007669"/>
    <property type="project" value="UniProtKB-ARBA"/>
</dbReference>
<evidence type="ECO:0000256" key="6">
    <source>
        <dbReference type="ARBA" id="ARBA00023002"/>
    </source>
</evidence>
<dbReference type="GO" id="GO:0005829">
    <property type="term" value="C:cytosol"/>
    <property type="evidence" value="ECO:0007669"/>
    <property type="project" value="TreeGrafter"/>
</dbReference>
<dbReference type="InterPro" id="IPR017925">
    <property type="entry name" value="DHFR_CS"/>
</dbReference>